<proteinExistence type="predicted"/>
<gene>
    <name evidence="2" type="ORF">GCM10023189_02690</name>
</gene>
<name>A0ABP8MC63_9BACT</name>
<comment type="caution">
    <text evidence="2">The sequence shown here is derived from an EMBL/GenBank/DDBJ whole genome shotgun (WGS) entry which is preliminary data.</text>
</comment>
<reference evidence="3" key="1">
    <citation type="journal article" date="2019" name="Int. J. Syst. Evol. Microbiol.">
        <title>The Global Catalogue of Microorganisms (GCM) 10K type strain sequencing project: providing services to taxonomists for standard genome sequencing and annotation.</title>
        <authorList>
            <consortium name="The Broad Institute Genomics Platform"/>
            <consortium name="The Broad Institute Genome Sequencing Center for Infectious Disease"/>
            <person name="Wu L."/>
            <person name="Ma J."/>
        </authorList>
    </citation>
    <scope>NUCLEOTIDE SEQUENCE [LARGE SCALE GENOMIC DNA]</scope>
    <source>
        <strain evidence="3">JCM 17927</strain>
    </source>
</reference>
<feature type="domain" description="Secretion system C-terminal sorting" evidence="1">
    <location>
        <begin position="146"/>
        <end position="215"/>
    </location>
</feature>
<evidence type="ECO:0000259" key="1">
    <source>
        <dbReference type="Pfam" id="PF18962"/>
    </source>
</evidence>
<protein>
    <recommendedName>
        <fullName evidence="1">Secretion system C-terminal sorting domain-containing protein</fullName>
    </recommendedName>
</protein>
<dbReference type="Pfam" id="PF18962">
    <property type="entry name" value="Por_Secre_tail"/>
    <property type="match status" value="1"/>
</dbReference>
<keyword evidence="3" id="KW-1185">Reference proteome</keyword>
<evidence type="ECO:0000313" key="2">
    <source>
        <dbReference type="EMBL" id="GAA4446971.1"/>
    </source>
</evidence>
<organism evidence="2 3">
    <name type="scientific">Nibrella saemangeumensis</name>
    <dbReference type="NCBI Taxonomy" id="1084526"/>
    <lineage>
        <taxon>Bacteria</taxon>
        <taxon>Pseudomonadati</taxon>
        <taxon>Bacteroidota</taxon>
        <taxon>Cytophagia</taxon>
        <taxon>Cytophagales</taxon>
        <taxon>Spirosomataceae</taxon>
        <taxon>Nibrella</taxon>
    </lineage>
</organism>
<accession>A0ABP8MC63</accession>
<dbReference type="Proteomes" id="UP001501175">
    <property type="component" value="Unassembled WGS sequence"/>
</dbReference>
<dbReference type="EMBL" id="BAABHD010000003">
    <property type="protein sequence ID" value="GAA4446971.1"/>
    <property type="molecule type" value="Genomic_DNA"/>
</dbReference>
<sequence>MAAISITAVGGSDLVSGPDRLCVKSAPPGRESVSVPLTMTVLGTPSSYSYAWSYKAPNSINYKSIPAKGVTIGKVSLVPGGSVPYSLVITGTKGNLNSLQGYLIRLMVSDSRGSDFAETLLDGGCELGSSTARMGVFTAEAVQVEVYPNPVTEVLQVKINGLHQPARIGLFDLQGRRQGQWSVEPEQGVGKLQAPVSGLAEGLYLLQVETASGVLHRQRVLKQR</sequence>
<dbReference type="NCBIfam" id="TIGR04183">
    <property type="entry name" value="Por_Secre_tail"/>
    <property type="match status" value="1"/>
</dbReference>
<evidence type="ECO:0000313" key="3">
    <source>
        <dbReference type="Proteomes" id="UP001501175"/>
    </source>
</evidence>
<dbReference type="InterPro" id="IPR026444">
    <property type="entry name" value="Secre_tail"/>
</dbReference>